<evidence type="ECO:0000256" key="2">
    <source>
        <dbReference type="ARBA" id="ARBA00022723"/>
    </source>
</evidence>
<dbReference type="PANTHER" id="PTHR23080">
    <property type="entry name" value="THAP DOMAIN PROTEIN"/>
    <property type="match status" value="1"/>
</dbReference>
<evidence type="ECO:0000313" key="8">
    <source>
        <dbReference type="Proteomes" id="UP000001382"/>
    </source>
</evidence>
<evidence type="ECO:0000256" key="3">
    <source>
        <dbReference type="SAM" id="MobiDB-lite"/>
    </source>
</evidence>
<dbReference type="InterPro" id="IPR027805">
    <property type="entry name" value="Transposase_HTH_dom"/>
</dbReference>
<dbReference type="KEGG" id="gob:Gobs_1206"/>
<gene>
    <name evidence="6" type="ordered locus">Gobs_1206</name>
    <name evidence="7" type="ordered locus">Gobs_2602</name>
</gene>
<evidence type="ECO:0000259" key="5">
    <source>
        <dbReference type="Pfam" id="PF13613"/>
    </source>
</evidence>
<evidence type="ECO:0000313" key="7">
    <source>
        <dbReference type="EMBL" id="ADB75248.1"/>
    </source>
</evidence>
<dbReference type="KEGG" id="gob:Gobs_2602"/>
<dbReference type="PANTHER" id="PTHR23080:SF141">
    <property type="entry name" value="TRANSPOSASE HELIX-TURN-HELIX DOMAIN-CONTAINING PROTEIN"/>
    <property type="match status" value="1"/>
</dbReference>
<dbReference type="HOGENOM" id="CLU_056373_0_0_11"/>
<keyword evidence="2" id="KW-0479">Metal-binding</keyword>
<sequence>MTGLSLQVLAELVAELGPRWQARQDARLADRPRQRAVGAGARHRLVFLDRLLATLVHLRHGVTHDVLACWFGVSRSTITRAVGEVRPLLAERGCTVEGGVRLRTLADVVAHLGASGQLGLLDATEVRVRRPAAHKAGRTRFVSGKARANTVKALLITDSEGRLLFCGQTRPGSIHDLTQVRQAGLVELLALIPGVTLLADAGYQGLSTQTAGAVITPRPARRKNQIPIFPAVAAAHEAERRAHASRRIRVEHGISHLKNWRALSRHLGRREHLDTILRAVAGLVSSQERAPRPDQLPRPPRALPAGTAA</sequence>
<dbReference type="EMBL" id="CP001867">
    <property type="protein sequence ID" value="ADB75248.1"/>
    <property type="molecule type" value="Genomic_DNA"/>
</dbReference>
<dbReference type="Pfam" id="PF13359">
    <property type="entry name" value="DDE_Tnp_4"/>
    <property type="match status" value="1"/>
</dbReference>
<dbReference type="Pfam" id="PF13613">
    <property type="entry name" value="HTH_Tnp_4"/>
    <property type="match status" value="1"/>
</dbReference>
<feature type="domain" description="Transposase Helix-turn-helix" evidence="5">
    <location>
        <begin position="43"/>
        <end position="94"/>
    </location>
</feature>
<keyword evidence="8" id="KW-1185">Reference proteome</keyword>
<dbReference type="GO" id="GO:0046872">
    <property type="term" value="F:metal ion binding"/>
    <property type="evidence" value="ECO:0007669"/>
    <property type="project" value="UniProtKB-KW"/>
</dbReference>
<dbReference type="AlphaFoldDB" id="D2S5G8"/>
<proteinExistence type="predicted"/>
<feature type="region of interest" description="Disordered" evidence="3">
    <location>
        <begin position="286"/>
        <end position="309"/>
    </location>
</feature>
<feature type="domain" description="DDE Tnp4" evidence="4">
    <location>
        <begin position="121"/>
        <end position="284"/>
    </location>
</feature>
<name>D2S5G8_GEOOG</name>
<dbReference type="EMBL" id="CP001867">
    <property type="protein sequence ID" value="ADB73953.1"/>
    <property type="molecule type" value="Genomic_DNA"/>
</dbReference>
<comment type="cofactor">
    <cofactor evidence="1">
        <name>a divalent metal cation</name>
        <dbReference type="ChEBI" id="CHEBI:60240"/>
    </cofactor>
</comment>
<protein>
    <submittedName>
        <fullName evidence="7">Transposase IS4 family protein</fullName>
    </submittedName>
</protein>
<evidence type="ECO:0000256" key="1">
    <source>
        <dbReference type="ARBA" id="ARBA00001968"/>
    </source>
</evidence>
<dbReference type="eggNOG" id="ENOG502ZAJS">
    <property type="taxonomic scope" value="Bacteria"/>
</dbReference>
<dbReference type="STRING" id="526225.Gobs_1206"/>
<dbReference type="OrthoDB" id="5340187at2"/>
<dbReference type="Proteomes" id="UP000001382">
    <property type="component" value="Chromosome"/>
</dbReference>
<reference evidence="8" key="2">
    <citation type="submission" date="2010-01" db="EMBL/GenBank/DDBJ databases">
        <title>The complete genome of Geodermatophilus obscurus DSM 43160.</title>
        <authorList>
            <consortium name="US DOE Joint Genome Institute (JGI-PGF)"/>
            <person name="Lucas S."/>
            <person name="Copeland A."/>
            <person name="Lapidus A."/>
            <person name="Glavina del Rio T."/>
            <person name="Dalin E."/>
            <person name="Tice H."/>
            <person name="Bruce D."/>
            <person name="Goodwin L."/>
            <person name="Pitluck S."/>
            <person name="Kyrpides N."/>
            <person name="Mavromatis K."/>
            <person name="Ivanova N."/>
            <person name="Munk A.C."/>
            <person name="Brettin T."/>
            <person name="Detter J.C."/>
            <person name="Han C."/>
            <person name="Larimer F."/>
            <person name="Land M."/>
            <person name="Hauser L."/>
            <person name="Markowitz V."/>
            <person name="Cheng J.-F."/>
            <person name="Hugenholtz P."/>
            <person name="Woyke T."/>
            <person name="Wu D."/>
            <person name="Jando M."/>
            <person name="Schneider S."/>
            <person name="Klenk H.-P."/>
            <person name="Eisen J.A."/>
        </authorList>
    </citation>
    <scope>NUCLEOTIDE SEQUENCE [LARGE SCALE GENOMIC DNA]</scope>
    <source>
        <strain evidence="8">ATCC 25078 / DSM 43160 / JCM 3152 / KCC A-0152 / KCTC 9177 / NBRC 13315 / NRRL B-3577 / G-20</strain>
    </source>
</reference>
<accession>D2S5G8</accession>
<dbReference type="RefSeq" id="WP_012947394.1">
    <property type="nucleotide sequence ID" value="NC_013757.1"/>
</dbReference>
<reference evidence="7 8" key="1">
    <citation type="journal article" date="2010" name="Stand. Genomic Sci.">
        <title>Complete genome sequence of Geodermatophilus obscurus type strain (G-20).</title>
        <authorList>
            <person name="Ivanova N."/>
            <person name="Sikorski J."/>
            <person name="Jando M."/>
            <person name="Munk C."/>
            <person name="Lapidus A."/>
            <person name="Glavina Del Rio T."/>
            <person name="Copeland A."/>
            <person name="Tice H."/>
            <person name="Cheng J.-F."/>
            <person name="Lucas S."/>
            <person name="Chen F."/>
            <person name="Nolan M."/>
            <person name="Bruce D."/>
            <person name="Goodwin L."/>
            <person name="Pitluck S."/>
            <person name="Mavromatis K."/>
            <person name="Mikhailova N."/>
            <person name="Pati A."/>
            <person name="Chen A."/>
            <person name="Palaniappan K."/>
            <person name="Land M."/>
            <person name="Hauser L."/>
            <person name="Chang Y.-J."/>
            <person name="Jeffries C.D."/>
            <person name="Meincke L."/>
            <person name="Brettin T."/>
            <person name="Detter J.C."/>
            <person name="Detter J.C."/>
            <person name="Rohde M."/>
            <person name="Goeker M."/>
            <person name="Bristow J."/>
            <person name="Eisen J.A."/>
            <person name="Markowitz V."/>
            <person name="Hugenholtz P."/>
            <person name="Kyrpides N.C."/>
            <person name="Klenk H.-P."/>
        </authorList>
    </citation>
    <scope>NUCLEOTIDE SEQUENCE [LARGE SCALE GENOMIC DNA]</scope>
    <source>
        <strain evidence="8">ATCC 25078 / DSM 43160 / JCM 3152 / KCC A-0152 / KCTC 9177 / NBRC 13315 / NRRL B-3577 / G-20</strain>
        <strain evidence="7">DSM 43160</strain>
    </source>
</reference>
<dbReference type="InterPro" id="IPR027806">
    <property type="entry name" value="HARBI1_dom"/>
</dbReference>
<evidence type="ECO:0000313" key="6">
    <source>
        <dbReference type="EMBL" id="ADB73953.1"/>
    </source>
</evidence>
<evidence type="ECO:0000259" key="4">
    <source>
        <dbReference type="Pfam" id="PF13359"/>
    </source>
</evidence>
<organism evidence="7 8">
    <name type="scientific">Geodermatophilus obscurus (strain ATCC 25078 / DSM 43160 / JCM 3152 / CCUG 61914 / KCC A-0152 / KCTC 9177 / NBRC 13315 / NRRL B-3577 / G-20)</name>
    <dbReference type="NCBI Taxonomy" id="526225"/>
    <lineage>
        <taxon>Bacteria</taxon>
        <taxon>Bacillati</taxon>
        <taxon>Actinomycetota</taxon>
        <taxon>Actinomycetes</taxon>
        <taxon>Geodermatophilales</taxon>
        <taxon>Geodermatophilaceae</taxon>
        <taxon>Geodermatophilus</taxon>
    </lineage>
</organism>